<dbReference type="EMBL" id="CP157948">
    <property type="protein sequence ID" value="XBS88848.1"/>
    <property type="molecule type" value="Genomic_DNA"/>
</dbReference>
<dbReference type="AlphaFoldDB" id="A0AAU7QJR5"/>
<proteinExistence type="predicted"/>
<reference evidence="2" key="1">
    <citation type="submission" date="2024-06" db="EMBL/GenBank/DDBJ databases">
        <authorList>
            <person name="Sun Y."/>
        </authorList>
    </citation>
    <scope>NUCLEOTIDE SEQUENCE</scope>
    <source>
        <strain evidence="2">IGA1.0</strain>
    </source>
</reference>
<feature type="domain" description="Tse2 ADP-ribosyltransferase toxin" evidence="1">
    <location>
        <begin position="27"/>
        <end position="143"/>
    </location>
</feature>
<evidence type="ECO:0000313" key="2">
    <source>
        <dbReference type="EMBL" id="XBS88848.1"/>
    </source>
</evidence>
<protein>
    <recommendedName>
        <fullName evidence="1">Tse2 ADP-ribosyltransferase toxin domain-containing protein</fullName>
    </recommendedName>
</protein>
<name>A0AAU7QJR5_9GAMM</name>
<gene>
    <name evidence="2" type="ORF">ABNK63_10575</name>
</gene>
<organism evidence="2">
    <name type="scientific">Rhodanobacter sp. IGA1.0</name>
    <dbReference type="NCBI Taxonomy" id="3158582"/>
    <lineage>
        <taxon>Bacteria</taxon>
        <taxon>Pseudomonadati</taxon>
        <taxon>Pseudomonadota</taxon>
        <taxon>Gammaproteobacteria</taxon>
        <taxon>Lysobacterales</taxon>
        <taxon>Rhodanobacteraceae</taxon>
        <taxon>Rhodanobacter</taxon>
    </lineage>
</organism>
<dbReference type="InterPro" id="IPR041018">
    <property type="entry name" value="ADPRTs_Tse2"/>
</dbReference>
<dbReference type="RefSeq" id="WP_350015589.1">
    <property type="nucleotide sequence ID" value="NZ_CP157948.1"/>
</dbReference>
<accession>A0AAU7QJR5</accession>
<evidence type="ECO:0000259" key="1">
    <source>
        <dbReference type="Pfam" id="PF18648"/>
    </source>
</evidence>
<dbReference type="Pfam" id="PF18648">
    <property type="entry name" value="ADPRTs_Tse2"/>
    <property type="match status" value="1"/>
</dbReference>
<sequence>MATTDKALWRSVRKEEFPDGTVIGDDPAPGVLYPDFYARTLPNGSMRQADVVLYRDSLGQEWVKSAGGTSLFDVKSVFKGKSWLSFEIPEGTVVPASLVVRETGYNSRFKANHYQIECAAKSLRIDAFKGALDNLARNAIARSVERA</sequence>